<evidence type="ECO:0000256" key="3">
    <source>
        <dbReference type="SAM" id="SignalP"/>
    </source>
</evidence>
<keyword evidence="5" id="KW-1185">Reference proteome</keyword>
<dbReference type="EMBL" id="BASZ01000009">
    <property type="protein sequence ID" value="GAD50490.1"/>
    <property type="molecule type" value="Genomic_DNA"/>
</dbReference>
<protein>
    <submittedName>
        <fullName evidence="4">Uncharacterized protein</fullName>
    </submittedName>
</protein>
<feature type="region of interest" description="Disordered" evidence="2">
    <location>
        <begin position="194"/>
        <end position="223"/>
    </location>
</feature>
<sequence length="223" mass="23908">MTKMSAFRLTSLVVSAGLLAGCQSFALTSWMFKKGPDAQHATPRLAGDTSGALAEGAVYLKAGRLSAAVASYRIALLDDASRAEANNGLAVAYARMGREDLADRYFRAAMATDPENPRFAANLLRLQRQVDLARNRDLYSGVGATADIPGMQMATPDPVSTSLQNGMVERVSRGEVHLHTRMDGRQAPRMIVVAPDGTPRPPSAEPRSGPAPQEYPIRIGLKE</sequence>
<gene>
    <name evidence="4" type="ORF">NT2_09_00980</name>
</gene>
<reference evidence="4 5" key="1">
    <citation type="submission" date="2013-09" db="EMBL/GenBank/DDBJ databases">
        <title>Whole genome shotgun sequence of Novosphingobium tardaugens NBRC 16725.</title>
        <authorList>
            <person name="Isaki S."/>
            <person name="Hosoyama A."/>
            <person name="Tsuchikane K."/>
            <person name="Katsumata H."/>
            <person name="Ando Y."/>
            <person name="Yamazaki S."/>
            <person name="Fujita N."/>
        </authorList>
    </citation>
    <scope>NUCLEOTIDE SEQUENCE [LARGE SCALE GENOMIC DNA]</scope>
    <source>
        <strain evidence="4 5">NBRC 16725</strain>
    </source>
</reference>
<accession>U2YNQ5</accession>
<dbReference type="Proteomes" id="UP000016568">
    <property type="component" value="Unassembled WGS sequence"/>
</dbReference>
<organism evidence="4 5">
    <name type="scientific">Caenibius tardaugens NBRC 16725</name>
    <dbReference type="NCBI Taxonomy" id="1219035"/>
    <lineage>
        <taxon>Bacteria</taxon>
        <taxon>Pseudomonadati</taxon>
        <taxon>Pseudomonadota</taxon>
        <taxon>Alphaproteobacteria</taxon>
        <taxon>Sphingomonadales</taxon>
        <taxon>Erythrobacteraceae</taxon>
        <taxon>Caenibius</taxon>
    </lineage>
</organism>
<dbReference type="PROSITE" id="PS51257">
    <property type="entry name" value="PROKAR_LIPOPROTEIN"/>
    <property type="match status" value="1"/>
</dbReference>
<name>U2YNQ5_9SPHN</name>
<evidence type="ECO:0000256" key="1">
    <source>
        <dbReference type="PROSITE-ProRule" id="PRU00339"/>
    </source>
</evidence>
<feature type="repeat" description="TPR" evidence="1">
    <location>
        <begin position="83"/>
        <end position="116"/>
    </location>
</feature>
<dbReference type="Gene3D" id="1.25.40.10">
    <property type="entry name" value="Tetratricopeptide repeat domain"/>
    <property type="match status" value="1"/>
</dbReference>
<feature type="signal peptide" evidence="3">
    <location>
        <begin position="1"/>
        <end position="20"/>
    </location>
</feature>
<comment type="caution">
    <text evidence="4">The sequence shown here is derived from an EMBL/GenBank/DDBJ whole genome shotgun (WGS) entry which is preliminary data.</text>
</comment>
<dbReference type="eggNOG" id="COG3063">
    <property type="taxonomic scope" value="Bacteria"/>
</dbReference>
<evidence type="ECO:0000256" key="2">
    <source>
        <dbReference type="SAM" id="MobiDB-lite"/>
    </source>
</evidence>
<keyword evidence="1" id="KW-0802">TPR repeat</keyword>
<keyword evidence="3" id="KW-0732">Signal</keyword>
<evidence type="ECO:0000313" key="4">
    <source>
        <dbReference type="EMBL" id="GAD50490.1"/>
    </source>
</evidence>
<dbReference type="AlphaFoldDB" id="U2YNQ5"/>
<dbReference type="RefSeq" id="WP_021691308.1">
    <property type="nucleotide sequence ID" value="NZ_BASZ01000009.1"/>
</dbReference>
<evidence type="ECO:0000313" key="5">
    <source>
        <dbReference type="Proteomes" id="UP000016568"/>
    </source>
</evidence>
<dbReference type="SUPFAM" id="SSF48452">
    <property type="entry name" value="TPR-like"/>
    <property type="match status" value="1"/>
</dbReference>
<dbReference type="PROSITE" id="PS50005">
    <property type="entry name" value="TPR"/>
    <property type="match status" value="1"/>
</dbReference>
<dbReference type="InterPro" id="IPR011990">
    <property type="entry name" value="TPR-like_helical_dom_sf"/>
</dbReference>
<dbReference type="InterPro" id="IPR019734">
    <property type="entry name" value="TPR_rpt"/>
</dbReference>
<feature type="chain" id="PRO_5030177783" evidence="3">
    <location>
        <begin position="21"/>
        <end position="223"/>
    </location>
</feature>
<dbReference type="OrthoDB" id="7190835at2"/>
<proteinExistence type="predicted"/>
<dbReference type="KEGG" id="ntd:EGO55_05135"/>